<feature type="compositionally biased region" description="Low complexity" evidence="1">
    <location>
        <begin position="126"/>
        <end position="143"/>
    </location>
</feature>
<evidence type="ECO:0000313" key="2">
    <source>
        <dbReference type="EMBL" id="PSR82035.1"/>
    </source>
</evidence>
<dbReference type="Proteomes" id="UP000241462">
    <property type="component" value="Unassembled WGS sequence"/>
</dbReference>
<organism evidence="2 3">
    <name type="scientific">Coniella lustricola</name>
    <dbReference type="NCBI Taxonomy" id="2025994"/>
    <lineage>
        <taxon>Eukaryota</taxon>
        <taxon>Fungi</taxon>
        <taxon>Dikarya</taxon>
        <taxon>Ascomycota</taxon>
        <taxon>Pezizomycotina</taxon>
        <taxon>Sordariomycetes</taxon>
        <taxon>Sordariomycetidae</taxon>
        <taxon>Diaporthales</taxon>
        <taxon>Schizoparmaceae</taxon>
        <taxon>Coniella</taxon>
    </lineage>
</organism>
<dbReference type="AlphaFoldDB" id="A0A2T3A344"/>
<sequence>MPLAPSQGGPPISRSRQDRQLNAMLKREGQDARQLVLSQRPCDSILCEHKQGTGRTAASVRGVGHRGAMRGPCPVRSSRGSGYCTTWGRPTHEAIRATKVVCNMGLWLLVKLVRSGQRKKAKKQMPSRQRLSPAPLSLRLPPAKDCGPPRSIVTQKSLFLATGHCSHGGPNQRMLAKGTML</sequence>
<feature type="region of interest" description="Disordered" evidence="1">
    <location>
        <begin position="118"/>
        <end position="147"/>
    </location>
</feature>
<gene>
    <name evidence="2" type="ORF">BD289DRAFT_438259</name>
</gene>
<dbReference type="InParanoid" id="A0A2T3A344"/>
<protein>
    <submittedName>
        <fullName evidence="2">Uncharacterized protein</fullName>
    </submittedName>
</protein>
<dbReference type="EMBL" id="KZ678488">
    <property type="protein sequence ID" value="PSR82035.1"/>
    <property type="molecule type" value="Genomic_DNA"/>
</dbReference>
<proteinExistence type="predicted"/>
<reference evidence="2 3" key="1">
    <citation type="journal article" date="2018" name="Mycol. Prog.">
        <title>Coniella lustricola, a new species from submerged detritus.</title>
        <authorList>
            <person name="Raudabaugh D.B."/>
            <person name="Iturriaga T."/>
            <person name="Carver A."/>
            <person name="Mondo S."/>
            <person name="Pangilinan J."/>
            <person name="Lipzen A."/>
            <person name="He G."/>
            <person name="Amirebrahimi M."/>
            <person name="Grigoriev I.V."/>
            <person name="Miller A.N."/>
        </authorList>
    </citation>
    <scope>NUCLEOTIDE SEQUENCE [LARGE SCALE GENOMIC DNA]</scope>
    <source>
        <strain evidence="2 3">B22-T-1</strain>
    </source>
</reference>
<keyword evidence="3" id="KW-1185">Reference proteome</keyword>
<evidence type="ECO:0000256" key="1">
    <source>
        <dbReference type="SAM" id="MobiDB-lite"/>
    </source>
</evidence>
<evidence type="ECO:0000313" key="3">
    <source>
        <dbReference type="Proteomes" id="UP000241462"/>
    </source>
</evidence>
<name>A0A2T3A344_9PEZI</name>
<accession>A0A2T3A344</accession>